<gene>
    <name evidence="2" type="ORF">PHLCEN_2v13369</name>
</gene>
<protein>
    <submittedName>
        <fullName evidence="2">Uncharacterized protein</fullName>
    </submittedName>
</protein>
<name>A0A2R6NEN5_9APHY</name>
<reference evidence="2 3" key="1">
    <citation type="submission" date="2018-02" db="EMBL/GenBank/DDBJ databases">
        <title>Genome sequence of the basidiomycete white-rot fungus Phlebia centrifuga.</title>
        <authorList>
            <person name="Granchi Z."/>
            <person name="Peng M."/>
            <person name="de Vries R.P."/>
            <person name="Hilden K."/>
            <person name="Makela M.R."/>
            <person name="Grigoriev I."/>
            <person name="Riley R."/>
        </authorList>
    </citation>
    <scope>NUCLEOTIDE SEQUENCE [LARGE SCALE GENOMIC DNA]</scope>
    <source>
        <strain evidence="2 3">FBCC195</strain>
    </source>
</reference>
<proteinExistence type="predicted"/>
<dbReference type="OrthoDB" id="3244905at2759"/>
<dbReference type="EMBL" id="MLYV02001330">
    <property type="protein sequence ID" value="PSR70749.1"/>
    <property type="molecule type" value="Genomic_DNA"/>
</dbReference>
<comment type="caution">
    <text evidence="2">The sequence shown here is derived from an EMBL/GenBank/DDBJ whole genome shotgun (WGS) entry which is preliminary data.</text>
</comment>
<sequence length="55" mass="5978">MNSNFPDFIHTLNLVPRSLPYSPVSGHSPYDPAPPNIATSQRHTQGAGSQSRYPA</sequence>
<evidence type="ECO:0000313" key="2">
    <source>
        <dbReference type="EMBL" id="PSR70749.1"/>
    </source>
</evidence>
<dbReference type="Proteomes" id="UP000186601">
    <property type="component" value="Unassembled WGS sequence"/>
</dbReference>
<evidence type="ECO:0000313" key="3">
    <source>
        <dbReference type="Proteomes" id="UP000186601"/>
    </source>
</evidence>
<organism evidence="2 3">
    <name type="scientific">Hermanssonia centrifuga</name>
    <dbReference type="NCBI Taxonomy" id="98765"/>
    <lineage>
        <taxon>Eukaryota</taxon>
        <taxon>Fungi</taxon>
        <taxon>Dikarya</taxon>
        <taxon>Basidiomycota</taxon>
        <taxon>Agaricomycotina</taxon>
        <taxon>Agaricomycetes</taxon>
        <taxon>Polyporales</taxon>
        <taxon>Meruliaceae</taxon>
        <taxon>Hermanssonia</taxon>
    </lineage>
</organism>
<accession>A0A2R6NEN5</accession>
<evidence type="ECO:0000256" key="1">
    <source>
        <dbReference type="SAM" id="MobiDB-lite"/>
    </source>
</evidence>
<keyword evidence="3" id="KW-1185">Reference proteome</keyword>
<feature type="compositionally biased region" description="Polar residues" evidence="1">
    <location>
        <begin position="37"/>
        <end position="55"/>
    </location>
</feature>
<dbReference type="AlphaFoldDB" id="A0A2R6NEN5"/>
<feature type="region of interest" description="Disordered" evidence="1">
    <location>
        <begin position="20"/>
        <end position="55"/>
    </location>
</feature>